<dbReference type="AlphaFoldDB" id="A0A9P4PNH9"/>
<evidence type="ECO:0000313" key="2">
    <source>
        <dbReference type="Proteomes" id="UP000799764"/>
    </source>
</evidence>
<dbReference type="EMBL" id="MU001497">
    <property type="protein sequence ID" value="KAF2447315.1"/>
    <property type="molecule type" value="Genomic_DNA"/>
</dbReference>
<sequence length="138" mass="14918">MMAAPCQTPASFSSAPHCTLSLASGIFAREPPTIVQGPNDGGLPDLLVPVDPVNVVCIPTMPSPTVYYRALSHVMVSAPHSGWVPLTARSLMSKSQQHLMLIHPHHRHRLPSIKIPFQLTTPCAYTQPQPNCVHTATN</sequence>
<proteinExistence type="predicted"/>
<gene>
    <name evidence="1" type="ORF">P171DRAFT_249680</name>
</gene>
<name>A0A9P4PNH9_9PLEO</name>
<keyword evidence="2" id="KW-1185">Reference proteome</keyword>
<reference evidence="1" key="1">
    <citation type="journal article" date="2020" name="Stud. Mycol.">
        <title>101 Dothideomycetes genomes: a test case for predicting lifestyles and emergence of pathogens.</title>
        <authorList>
            <person name="Haridas S."/>
            <person name="Albert R."/>
            <person name="Binder M."/>
            <person name="Bloem J."/>
            <person name="Labutti K."/>
            <person name="Salamov A."/>
            <person name="Andreopoulos B."/>
            <person name="Baker S."/>
            <person name="Barry K."/>
            <person name="Bills G."/>
            <person name="Bluhm B."/>
            <person name="Cannon C."/>
            <person name="Castanera R."/>
            <person name="Culley D."/>
            <person name="Daum C."/>
            <person name="Ezra D."/>
            <person name="Gonzalez J."/>
            <person name="Henrissat B."/>
            <person name="Kuo A."/>
            <person name="Liang C."/>
            <person name="Lipzen A."/>
            <person name="Lutzoni F."/>
            <person name="Magnuson J."/>
            <person name="Mondo S."/>
            <person name="Nolan M."/>
            <person name="Ohm R."/>
            <person name="Pangilinan J."/>
            <person name="Park H.-J."/>
            <person name="Ramirez L."/>
            <person name="Alfaro M."/>
            <person name="Sun H."/>
            <person name="Tritt A."/>
            <person name="Yoshinaga Y."/>
            <person name="Zwiers L.-H."/>
            <person name="Turgeon B."/>
            <person name="Goodwin S."/>
            <person name="Spatafora J."/>
            <person name="Crous P."/>
            <person name="Grigoriev I."/>
        </authorList>
    </citation>
    <scope>NUCLEOTIDE SEQUENCE</scope>
    <source>
        <strain evidence="1">CBS 690.94</strain>
    </source>
</reference>
<accession>A0A9P4PNH9</accession>
<evidence type="ECO:0000313" key="1">
    <source>
        <dbReference type="EMBL" id="KAF2447315.1"/>
    </source>
</evidence>
<organism evidence="1 2">
    <name type="scientific">Karstenula rhodostoma CBS 690.94</name>
    <dbReference type="NCBI Taxonomy" id="1392251"/>
    <lineage>
        <taxon>Eukaryota</taxon>
        <taxon>Fungi</taxon>
        <taxon>Dikarya</taxon>
        <taxon>Ascomycota</taxon>
        <taxon>Pezizomycotina</taxon>
        <taxon>Dothideomycetes</taxon>
        <taxon>Pleosporomycetidae</taxon>
        <taxon>Pleosporales</taxon>
        <taxon>Massarineae</taxon>
        <taxon>Didymosphaeriaceae</taxon>
        <taxon>Karstenula</taxon>
    </lineage>
</organism>
<protein>
    <submittedName>
        <fullName evidence="1">Uncharacterized protein</fullName>
    </submittedName>
</protein>
<comment type="caution">
    <text evidence="1">The sequence shown here is derived from an EMBL/GenBank/DDBJ whole genome shotgun (WGS) entry which is preliminary data.</text>
</comment>
<dbReference type="Proteomes" id="UP000799764">
    <property type="component" value="Unassembled WGS sequence"/>
</dbReference>